<proteinExistence type="predicted"/>
<feature type="transmembrane region" description="Helical" evidence="6">
    <location>
        <begin position="295"/>
        <end position="315"/>
    </location>
</feature>
<evidence type="ECO:0000256" key="3">
    <source>
        <dbReference type="ARBA" id="ARBA00022989"/>
    </source>
</evidence>
<dbReference type="GO" id="GO:0031966">
    <property type="term" value="C:mitochondrial membrane"/>
    <property type="evidence" value="ECO:0007669"/>
    <property type="project" value="UniProtKB-SubCell"/>
</dbReference>
<dbReference type="AlphaFoldDB" id="A0A6J8DX77"/>
<keyword evidence="4" id="KW-0496">Mitochondrion</keyword>
<evidence type="ECO:0000313" key="7">
    <source>
        <dbReference type="EMBL" id="CAC5413184.1"/>
    </source>
</evidence>
<evidence type="ECO:0000256" key="1">
    <source>
        <dbReference type="ARBA" id="ARBA00004225"/>
    </source>
</evidence>
<name>A0A6J8DX77_MYTCO</name>
<dbReference type="OrthoDB" id="6234762at2759"/>
<keyword evidence="2 6" id="KW-0812">Transmembrane</keyword>
<evidence type="ECO:0000256" key="5">
    <source>
        <dbReference type="ARBA" id="ARBA00023136"/>
    </source>
</evidence>
<keyword evidence="3 6" id="KW-1133">Transmembrane helix</keyword>
<keyword evidence="5 6" id="KW-0472">Membrane</keyword>
<evidence type="ECO:0000313" key="8">
    <source>
        <dbReference type="Proteomes" id="UP000507470"/>
    </source>
</evidence>
<dbReference type="InterPro" id="IPR009801">
    <property type="entry name" value="TMEM126"/>
</dbReference>
<dbReference type="EMBL" id="CACVKT020008128">
    <property type="protein sequence ID" value="CAC5413184.1"/>
    <property type="molecule type" value="Genomic_DNA"/>
</dbReference>
<dbReference type="Proteomes" id="UP000507470">
    <property type="component" value="Unassembled WGS sequence"/>
</dbReference>
<sequence>MKYTTSIHIFLCECGGPETAQHFLIECRQYEQHRENMFQKITKELEIRNINTATLLTQWMVIDHSEPVTNSKQWPINYFIDQKGRFEISILDTKQSGACCSVVVVFFLLYRMMTEATDLKRTELGKPRKLYRAVSFEDIPKGAIPISQNELLTIMRRRIDKHENKLQIWPLAFNHVVTGSTGFMSALLINHHYRKVFSLKNLSLGHTYGMTGFIGAVVPYALHSTLVTEPILKGYNSCSLCLGTRGGTLQIIGGVLYPIIISSLLCIIHARNHYTYSVPSITQGSLLFKMIKTTFPFGATLSVLLFSNFLVGLLLTEKEMDIYEQVFGHSFDGQTEEGEFVTDLKK</sequence>
<feature type="transmembrane region" description="Helical" evidence="6">
    <location>
        <begin position="249"/>
        <end position="270"/>
    </location>
</feature>
<accession>A0A6J8DX77</accession>
<reference evidence="7 8" key="1">
    <citation type="submission" date="2020-06" db="EMBL/GenBank/DDBJ databases">
        <authorList>
            <person name="Li R."/>
            <person name="Bekaert M."/>
        </authorList>
    </citation>
    <scope>NUCLEOTIDE SEQUENCE [LARGE SCALE GENOMIC DNA]</scope>
    <source>
        <strain evidence="8">wild</strain>
    </source>
</reference>
<feature type="transmembrane region" description="Helical" evidence="6">
    <location>
        <begin position="208"/>
        <end position="228"/>
    </location>
</feature>
<dbReference type="PANTHER" id="PTHR16296:SF2">
    <property type="entry name" value="TRANSMEMBRANE PROTEIN 126A"/>
    <property type="match status" value="1"/>
</dbReference>
<comment type="subcellular location">
    <subcellularLocation>
        <location evidence="1">Mitochondrion membrane</location>
        <topology evidence="1">Multi-pass membrane protein</topology>
    </subcellularLocation>
</comment>
<keyword evidence="8" id="KW-1185">Reference proteome</keyword>
<dbReference type="GO" id="GO:0032981">
    <property type="term" value="P:mitochondrial respiratory chain complex I assembly"/>
    <property type="evidence" value="ECO:0007669"/>
    <property type="project" value="TreeGrafter"/>
</dbReference>
<dbReference type="PANTHER" id="PTHR16296">
    <property type="entry name" value="UNCHARACTERIZED HYPOTHALAMUS PROTEIN HT007"/>
    <property type="match status" value="1"/>
</dbReference>
<evidence type="ECO:0000256" key="2">
    <source>
        <dbReference type="ARBA" id="ARBA00022692"/>
    </source>
</evidence>
<organism evidence="7 8">
    <name type="scientific">Mytilus coruscus</name>
    <name type="common">Sea mussel</name>
    <dbReference type="NCBI Taxonomy" id="42192"/>
    <lineage>
        <taxon>Eukaryota</taxon>
        <taxon>Metazoa</taxon>
        <taxon>Spiralia</taxon>
        <taxon>Lophotrochozoa</taxon>
        <taxon>Mollusca</taxon>
        <taxon>Bivalvia</taxon>
        <taxon>Autobranchia</taxon>
        <taxon>Pteriomorphia</taxon>
        <taxon>Mytilida</taxon>
        <taxon>Mytiloidea</taxon>
        <taxon>Mytilidae</taxon>
        <taxon>Mytilinae</taxon>
        <taxon>Mytilus</taxon>
    </lineage>
</organism>
<gene>
    <name evidence="7" type="ORF">MCOR_46111</name>
</gene>
<evidence type="ECO:0000256" key="6">
    <source>
        <dbReference type="SAM" id="Phobius"/>
    </source>
</evidence>
<evidence type="ECO:0000256" key="4">
    <source>
        <dbReference type="ARBA" id="ARBA00023128"/>
    </source>
</evidence>
<feature type="transmembrane region" description="Helical" evidence="6">
    <location>
        <begin position="166"/>
        <end position="188"/>
    </location>
</feature>
<dbReference type="Pfam" id="PF07114">
    <property type="entry name" value="TMEM126"/>
    <property type="match status" value="1"/>
</dbReference>
<protein>
    <submittedName>
        <fullName evidence="7">Uncharacterized protein</fullName>
    </submittedName>
</protein>